<feature type="compositionally biased region" description="Basic and acidic residues" evidence="1">
    <location>
        <begin position="43"/>
        <end position="56"/>
    </location>
</feature>
<dbReference type="Proteomes" id="UP000321662">
    <property type="component" value="Unassembled WGS sequence"/>
</dbReference>
<comment type="caution">
    <text evidence="2">The sequence shown here is derived from an EMBL/GenBank/DDBJ whole genome shotgun (WGS) entry which is preliminary data.</text>
</comment>
<feature type="region of interest" description="Disordered" evidence="1">
    <location>
        <begin position="30"/>
        <end position="56"/>
    </location>
</feature>
<dbReference type="EMBL" id="BJUY01000008">
    <property type="protein sequence ID" value="GEK91308.1"/>
    <property type="molecule type" value="Genomic_DNA"/>
</dbReference>
<gene>
    <name evidence="2" type="ORF">AKA01nite_09300</name>
</gene>
<keyword evidence="3" id="KW-1185">Reference proteome</keyword>
<evidence type="ECO:0000256" key="1">
    <source>
        <dbReference type="SAM" id="MobiDB-lite"/>
    </source>
</evidence>
<sequence>MSVTFDVFRERIINANTEEEVKDLMKQFRRSRENGDISEEEESNLKDIANRQLETK</sequence>
<proteinExistence type="predicted"/>
<dbReference type="AlphaFoldDB" id="A0A511ASX7"/>
<accession>A0A511ASX7</accession>
<reference evidence="2 3" key="1">
    <citation type="submission" date="2019-07" db="EMBL/GenBank/DDBJ databases">
        <title>Whole genome shotgun sequence of Alkalibacterium kapii NBRC 103247.</title>
        <authorList>
            <person name="Hosoyama A."/>
            <person name="Uohara A."/>
            <person name="Ohji S."/>
            <person name="Ichikawa N."/>
        </authorList>
    </citation>
    <scope>NUCLEOTIDE SEQUENCE [LARGE SCALE GENOMIC DNA]</scope>
    <source>
        <strain evidence="2 3">NBRC 103247</strain>
    </source>
</reference>
<organism evidence="2 3">
    <name type="scientific">Alkalibacterium kapii</name>
    <dbReference type="NCBI Taxonomy" id="426704"/>
    <lineage>
        <taxon>Bacteria</taxon>
        <taxon>Bacillati</taxon>
        <taxon>Bacillota</taxon>
        <taxon>Bacilli</taxon>
        <taxon>Lactobacillales</taxon>
        <taxon>Carnobacteriaceae</taxon>
        <taxon>Alkalibacterium</taxon>
    </lineage>
</organism>
<name>A0A511ASX7_9LACT</name>
<dbReference type="RefSeq" id="WP_186805093.1">
    <property type="nucleotide sequence ID" value="NZ_BJUY01000008.1"/>
</dbReference>
<protein>
    <submittedName>
        <fullName evidence="2">Uncharacterized protein</fullName>
    </submittedName>
</protein>
<evidence type="ECO:0000313" key="3">
    <source>
        <dbReference type="Proteomes" id="UP000321662"/>
    </source>
</evidence>
<evidence type="ECO:0000313" key="2">
    <source>
        <dbReference type="EMBL" id="GEK91308.1"/>
    </source>
</evidence>